<dbReference type="Gene3D" id="1.10.30.50">
    <property type="match status" value="1"/>
</dbReference>
<reference evidence="3 4" key="1">
    <citation type="submission" date="2018-08" db="EMBL/GenBank/DDBJ databases">
        <title>A genome reference for cultivated species of the human gut microbiota.</title>
        <authorList>
            <person name="Zou Y."/>
            <person name="Xue W."/>
            <person name="Luo G."/>
        </authorList>
    </citation>
    <scope>NUCLEOTIDE SEQUENCE [LARGE SCALE GENOMIC DNA]</scope>
    <source>
        <strain evidence="3 4">AF33-12</strain>
    </source>
</reference>
<feature type="transmembrane region" description="Helical" evidence="1">
    <location>
        <begin position="6"/>
        <end position="33"/>
    </location>
</feature>
<feature type="domain" description="HNH nuclease" evidence="2">
    <location>
        <begin position="258"/>
        <end position="314"/>
    </location>
</feature>
<keyword evidence="3" id="KW-0540">Nuclease</keyword>
<dbReference type="Pfam" id="PF01844">
    <property type="entry name" value="HNH"/>
    <property type="match status" value="1"/>
</dbReference>
<dbReference type="InterPro" id="IPR052892">
    <property type="entry name" value="NA-targeting_endonuclease"/>
</dbReference>
<dbReference type="EMBL" id="QRQE01000027">
    <property type="protein sequence ID" value="RHM74461.1"/>
    <property type="molecule type" value="Genomic_DNA"/>
</dbReference>
<keyword evidence="3" id="KW-0378">Hydrolase</keyword>
<dbReference type="InterPro" id="IPR002711">
    <property type="entry name" value="HNH"/>
</dbReference>
<name>A0A415S8I8_MEDGN</name>
<evidence type="ECO:0000313" key="4">
    <source>
        <dbReference type="Proteomes" id="UP000285610"/>
    </source>
</evidence>
<evidence type="ECO:0000259" key="2">
    <source>
        <dbReference type="SMART" id="SM00507"/>
    </source>
</evidence>
<sequence>MQFIGFIIVLILIGAAIKIWPVFVVLALIFIAWKMYELFYYKSGKFLQIKDRIESYINDCNELNSHIEHLKHTQLVSTKTDYGDALYRDRSKWNYKRKHLSDQEYFPNIHDCSRTVCNNAKKKPFEYICKYFGIRATEENLSAFENVLNNFEAAEDGKVKLKAEKNGIIESIQDEVPFLIRKIGKTKLERKLGFDEIDMGTAYFPKYIFKYVSSGGNASTQCDVVMDIDNLNRFVMFLSEKIKFNKSAAGQRALMTSKLRQKIKERDGFTCKNCCASVEEEPNLLLEIDHIVPVSKGGLTTEDNLQTLCWRCNRKKGAKII</sequence>
<proteinExistence type="predicted"/>
<evidence type="ECO:0000256" key="1">
    <source>
        <dbReference type="SAM" id="Phobius"/>
    </source>
</evidence>
<dbReference type="GO" id="GO:0003676">
    <property type="term" value="F:nucleic acid binding"/>
    <property type="evidence" value="ECO:0007669"/>
    <property type="project" value="InterPro"/>
</dbReference>
<keyword evidence="1" id="KW-0812">Transmembrane</keyword>
<keyword evidence="3" id="KW-0255">Endonuclease</keyword>
<dbReference type="SMART" id="SM00507">
    <property type="entry name" value="HNHc"/>
    <property type="match status" value="1"/>
</dbReference>
<gene>
    <name evidence="3" type="ORF">DWZ50_11325</name>
</gene>
<organism evidence="3 4">
    <name type="scientific">Mediterraneibacter gnavus</name>
    <name type="common">Ruminococcus gnavus</name>
    <dbReference type="NCBI Taxonomy" id="33038"/>
    <lineage>
        <taxon>Bacteria</taxon>
        <taxon>Bacillati</taxon>
        <taxon>Bacillota</taxon>
        <taxon>Clostridia</taxon>
        <taxon>Lachnospirales</taxon>
        <taxon>Lachnospiraceae</taxon>
        <taxon>Mediterraneibacter</taxon>
    </lineage>
</organism>
<comment type="caution">
    <text evidence="3">The sequence shown here is derived from an EMBL/GenBank/DDBJ whole genome shotgun (WGS) entry which is preliminary data.</text>
</comment>
<evidence type="ECO:0000313" key="3">
    <source>
        <dbReference type="EMBL" id="RHM74461.1"/>
    </source>
</evidence>
<dbReference type="PANTHER" id="PTHR33877">
    <property type="entry name" value="SLL1193 PROTEIN"/>
    <property type="match status" value="1"/>
</dbReference>
<dbReference type="CDD" id="cd00085">
    <property type="entry name" value="HNHc"/>
    <property type="match status" value="1"/>
</dbReference>
<dbReference type="Proteomes" id="UP000285610">
    <property type="component" value="Unassembled WGS sequence"/>
</dbReference>
<protein>
    <submittedName>
        <fullName evidence="3">HNH endonuclease</fullName>
    </submittedName>
</protein>
<dbReference type="GO" id="GO:0004519">
    <property type="term" value="F:endonuclease activity"/>
    <property type="evidence" value="ECO:0007669"/>
    <property type="project" value="UniProtKB-KW"/>
</dbReference>
<keyword evidence="1" id="KW-1133">Transmembrane helix</keyword>
<dbReference type="PANTHER" id="PTHR33877:SF1">
    <property type="entry name" value="TYPE IV METHYL-DIRECTED RESTRICTION ENZYME ECOKMCRA"/>
    <property type="match status" value="1"/>
</dbReference>
<dbReference type="AlphaFoldDB" id="A0A415S8I8"/>
<dbReference type="InterPro" id="IPR003615">
    <property type="entry name" value="HNH_nuc"/>
</dbReference>
<dbReference type="GO" id="GO:0008270">
    <property type="term" value="F:zinc ion binding"/>
    <property type="evidence" value="ECO:0007669"/>
    <property type="project" value="InterPro"/>
</dbReference>
<keyword evidence="1" id="KW-0472">Membrane</keyword>
<dbReference type="RefSeq" id="WP_118444805.1">
    <property type="nucleotide sequence ID" value="NZ_JBCPGC010000118.1"/>
</dbReference>
<accession>A0A415S8I8</accession>